<organism evidence="1 2">
    <name type="scientific">Clostridium innocuum</name>
    <dbReference type="NCBI Taxonomy" id="1522"/>
    <lineage>
        <taxon>Bacteria</taxon>
        <taxon>Bacillati</taxon>
        <taxon>Bacillota</taxon>
        <taxon>Clostridia</taxon>
        <taxon>Eubacteriales</taxon>
        <taxon>Clostridiaceae</taxon>
        <taxon>Clostridium</taxon>
    </lineage>
</organism>
<proteinExistence type="predicted"/>
<sequence>MRAWVYCIVREERSCTELGRLRQKCIEFAADRRFPLLGITSINLANGRCHIKDLLHDIVTNDIDYLIVANIELLTPYKHRWLCDTCFKQNIAIIKFRDESEVN</sequence>
<evidence type="ECO:0000313" key="1">
    <source>
        <dbReference type="EMBL" id="MCR0234650.1"/>
    </source>
</evidence>
<dbReference type="RefSeq" id="WP_008819557.1">
    <property type="nucleotide sequence ID" value="NZ_AP025565.1"/>
</dbReference>
<dbReference type="Proteomes" id="UP001203972">
    <property type="component" value="Unassembled WGS sequence"/>
</dbReference>
<reference evidence="1" key="1">
    <citation type="journal article" date="2022" name="Clin. Infect. Dis.">
        <title>Association between Clostridium innocuum and antibiotic-associated diarrhea in adults and children: A cross-sectional study and comparative genomics analysis.</title>
        <authorList>
            <person name="Cherny K.E."/>
            <person name="Muscat E.B."/>
            <person name="Balaji A."/>
            <person name="Mukherjee J."/>
            <person name="Ozer E.A."/>
            <person name="Angarone M.P."/>
            <person name="Hauser A.R."/>
            <person name="Sichel J.S."/>
            <person name="Amponsah E."/>
            <person name="Kociolek L.K."/>
        </authorList>
    </citation>
    <scope>NUCLEOTIDE SEQUENCE</scope>
    <source>
        <strain evidence="1">NU1-AC-029v</strain>
    </source>
</reference>
<comment type="caution">
    <text evidence="1">The sequence shown here is derived from an EMBL/GenBank/DDBJ whole genome shotgun (WGS) entry which is preliminary data.</text>
</comment>
<name>A0AAP2URH2_CLOIN</name>
<evidence type="ECO:0000313" key="2">
    <source>
        <dbReference type="Proteomes" id="UP001203972"/>
    </source>
</evidence>
<dbReference type="EMBL" id="JAKTMA010000037">
    <property type="protein sequence ID" value="MCR0234650.1"/>
    <property type="molecule type" value="Genomic_DNA"/>
</dbReference>
<dbReference type="AlphaFoldDB" id="A0AAP2URH2"/>
<gene>
    <name evidence="1" type="ORF">MKC95_17925</name>
</gene>
<protein>
    <submittedName>
        <fullName evidence="1">Uncharacterized protein</fullName>
    </submittedName>
</protein>
<accession>A0AAP2URH2</accession>